<sequence length="158" mass="18397">MNATAYPEVDRDLMIDDLSYQDARDYVLKFLTSEKKTIKALQEKEQELQKWNERLAFAERSGNPAQTQQVKDHLHRLIQERDTLKAEKDALQRKTTILKEKLQAKPKDADVASSVRAERLLADFEQLVDVDEYKLNEAMKDQEAEDELAKLKAKLSYQ</sequence>
<name>A0A081BQZ4_9BACT</name>
<evidence type="ECO:0000256" key="1">
    <source>
        <dbReference type="SAM" id="Coils"/>
    </source>
</evidence>
<keyword evidence="1" id="KW-0175">Coiled coil</keyword>
<proteinExistence type="predicted"/>
<evidence type="ECO:0000313" key="2">
    <source>
        <dbReference type="EMBL" id="GAK53825.1"/>
    </source>
</evidence>
<keyword evidence="3" id="KW-1185">Reference proteome</keyword>
<dbReference type="HOGENOM" id="CLU_1665969_0_0_0"/>
<dbReference type="EMBL" id="DF820460">
    <property type="protein sequence ID" value="GAK53825.1"/>
    <property type="molecule type" value="Genomic_DNA"/>
</dbReference>
<protein>
    <submittedName>
        <fullName evidence="2">Uncharacterized protein</fullName>
    </submittedName>
</protein>
<feature type="coiled-coil region" evidence="1">
    <location>
        <begin position="34"/>
        <end position="101"/>
    </location>
</feature>
<reference evidence="2 3" key="1">
    <citation type="journal article" date="2015" name="PeerJ">
        <title>First genomic representation of candidate bacterial phylum KSB3 points to enhanced environmental sensing as a trigger of wastewater bulking.</title>
        <authorList>
            <person name="Sekiguchi Y."/>
            <person name="Ohashi A."/>
            <person name="Parks D.H."/>
            <person name="Yamauchi T."/>
            <person name="Tyson G.W."/>
            <person name="Hugenholtz P."/>
        </authorList>
    </citation>
    <scope>NUCLEOTIDE SEQUENCE [LARGE SCALE GENOMIC DNA]</scope>
</reference>
<dbReference type="AlphaFoldDB" id="A0A081BQZ4"/>
<gene>
    <name evidence="2" type="ORF">U14_05099</name>
</gene>
<organism evidence="2 3">
    <name type="scientific">Candidatus Moduliflexus flocculans</name>
    <dbReference type="NCBI Taxonomy" id="1499966"/>
    <lineage>
        <taxon>Bacteria</taxon>
        <taxon>Candidatus Moduliflexota</taxon>
        <taxon>Candidatus Moduliflexia</taxon>
        <taxon>Candidatus Moduliflexales</taxon>
        <taxon>Candidatus Moduliflexaceae</taxon>
    </lineage>
</organism>
<dbReference type="STRING" id="1499966.U14_05099"/>
<accession>A0A081BQZ4</accession>
<evidence type="ECO:0000313" key="3">
    <source>
        <dbReference type="Proteomes" id="UP000030700"/>
    </source>
</evidence>
<dbReference type="Proteomes" id="UP000030700">
    <property type="component" value="Unassembled WGS sequence"/>
</dbReference>